<accession>A0ABV6LJQ0</accession>
<dbReference type="Proteomes" id="UP001589836">
    <property type="component" value="Unassembled WGS sequence"/>
</dbReference>
<dbReference type="RefSeq" id="WP_377345144.1">
    <property type="nucleotide sequence ID" value="NZ_JBHLTP010000003.1"/>
</dbReference>
<dbReference type="Pfam" id="PF02636">
    <property type="entry name" value="Methyltransf_28"/>
    <property type="match status" value="1"/>
</dbReference>
<dbReference type="InterPro" id="IPR038375">
    <property type="entry name" value="NDUFAF7_sf"/>
</dbReference>
<dbReference type="EMBL" id="JBHLTP010000003">
    <property type="protein sequence ID" value="MFC0522623.1"/>
    <property type="molecule type" value="Genomic_DNA"/>
</dbReference>
<comment type="caution">
    <text evidence="3">The sequence shown here is derived from an EMBL/GenBank/DDBJ whole genome shotgun (WGS) entry which is preliminary data.</text>
</comment>
<evidence type="ECO:0000313" key="3">
    <source>
        <dbReference type="EMBL" id="MFC0522623.1"/>
    </source>
</evidence>
<dbReference type="GO" id="GO:0008168">
    <property type="term" value="F:methyltransferase activity"/>
    <property type="evidence" value="ECO:0007669"/>
    <property type="project" value="UniProtKB-KW"/>
</dbReference>
<dbReference type="EC" id="2.1.1.-" evidence="3"/>
<dbReference type="Gene3D" id="3.40.50.12710">
    <property type="match status" value="1"/>
</dbReference>
<keyword evidence="2 3" id="KW-0808">Transferase</keyword>
<evidence type="ECO:0000256" key="1">
    <source>
        <dbReference type="ARBA" id="ARBA00022603"/>
    </source>
</evidence>
<evidence type="ECO:0000256" key="2">
    <source>
        <dbReference type="ARBA" id="ARBA00022679"/>
    </source>
</evidence>
<dbReference type="InterPro" id="IPR029063">
    <property type="entry name" value="SAM-dependent_MTases_sf"/>
</dbReference>
<protein>
    <submittedName>
        <fullName evidence="3">SAM-dependent methyltransferase</fullName>
        <ecNumber evidence="3">2.1.1.-</ecNumber>
    </submittedName>
</protein>
<dbReference type="PANTHER" id="PTHR12049:SF7">
    <property type="entry name" value="PROTEIN ARGININE METHYLTRANSFERASE NDUFAF7, MITOCHONDRIAL"/>
    <property type="match status" value="1"/>
</dbReference>
<sequence length="347" mass="40535">MIPIQDTFIPYDTFIERALYHQEGFYEKKEAKIGQAGDFYTSVSISPLFAQLMALYFIRTSRTYSLPLHICEIGGGDGSFAKQVCTTIEEHQLEYHYFLVERSNQHRDEAAKVLQDFTYCTIYESLEQLMEESDGWEGIVFSNEWLDAQPVKVLERMRDTFFEIGISEVEGQFQEMKRPADYLLLDFCNKYQYILPEGFRLEVPLYMPYYAASLATLLKRGVVATIDYGYTHTELQHPARREGTLRGYQNHIQYKDYLSNHTSMDLTHHVHWDTWDQACEEVGLINMGRFKQQEFLMEQGIIEHLQLASTHNPFSEQQKQNRAIRTFIMGDQLANSFDVSLHQKGIT</sequence>
<evidence type="ECO:0000313" key="4">
    <source>
        <dbReference type="Proteomes" id="UP001589836"/>
    </source>
</evidence>
<name>A0ABV6LJQ0_9BACI</name>
<keyword evidence="4" id="KW-1185">Reference proteome</keyword>
<organism evidence="3 4">
    <name type="scientific">Pontibacillus salicampi</name>
    <dbReference type="NCBI Taxonomy" id="1449801"/>
    <lineage>
        <taxon>Bacteria</taxon>
        <taxon>Bacillati</taxon>
        <taxon>Bacillota</taxon>
        <taxon>Bacilli</taxon>
        <taxon>Bacillales</taxon>
        <taxon>Bacillaceae</taxon>
        <taxon>Pontibacillus</taxon>
    </lineage>
</organism>
<reference evidence="3 4" key="1">
    <citation type="submission" date="2024-09" db="EMBL/GenBank/DDBJ databases">
        <authorList>
            <person name="Sun Q."/>
            <person name="Mori K."/>
        </authorList>
    </citation>
    <scope>NUCLEOTIDE SEQUENCE [LARGE SCALE GENOMIC DNA]</scope>
    <source>
        <strain evidence="3 4">NCAIM B.02529</strain>
    </source>
</reference>
<dbReference type="SUPFAM" id="SSF53335">
    <property type="entry name" value="S-adenosyl-L-methionine-dependent methyltransferases"/>
    <property type="match status" value="1"/>
</dbReference>
<dbReference type="GO" id="GO:0032259">
    <property type="term" value="P:methylation"/>
    <property type="evidence" value="ECO:0007669"/>
    <property type="project" value="UniProtKB-KW"/>
</dbReference>
<proteinExistence type="predicted"/>
<keyword evidence="1 3" id="KW-0489">Methyltransferase</keyword>
<dbReference type="InterPro" id="IPR003788">
    <property type="entry name" value="NDUFAF7"/>
</dbReference>
<dbReference type="PANTHER" id="PTHR12049">
    <property type="entry name" value="PROTEIN ARGININE METHYLTRANSFERASE NDUFAF7, MITOCHONDRIAL"/>
    <property type="match status" value="1"/>
</dbReference>
<gene>
    <name evidence="3" type="ORF">ACFFGV_03350</name>
</gene>